<reference evidence="13" key="1">
    <citation type="submission" date="2019-01" db="EMBL/GenBank/DDBJ databases">
        <title>Gri0909 isolated from a small marine red alga.</title>
        <authorList>
            <person name="Kim J."/>
            <person name="Jeong S.E."/>
            <person name="Jeon C.O."/>
        </authorList>
    </citation>
    <scope>NUCLEOTIDE SEQUENCE [LARGE SCALE GENOMIC DNA]</scope>
    <source>
        <strain evidence="13">Gri0909</strain>
    </source>
</reference>
<dbReference type="CDD" id="cd06225">
    <property type="entry name" value="HAMP"/>
    <property type="match status" value="1"/>
</dbReference>
<dbReference type="Pfam" id="PF00672">
    <property type="entry name" value="HAMP"/>
    <property type="match status" value="1"/>
</dbReference>
<dbReference type="AlphaFoldDB" id="A0A437QYB9"/>
<dbReference type="RefSeq" id="WP_127764850.1">
    <property type="nucleotide sequence ID" value="NZ_SADE01000001.1"/>
</dbReference>
<evidence type="ECO:0000259" key="11">
    <source>
        <dbReference type="PROSITE" id="PS50885"/>
    </source>
</evidence>
<dbReference type="CDD" id="cd19410">
    <property type="entry name" value="HK9-like_sensor"/>
    <property type="match status" value="2"/>
</dbReference>
<dbReference type="Gene3D" id="6.10.340.10">
    <property type="match status" value="1"/>
</dbReference>
<keyword evidence="8" id="KW-0472">Membrane</keyword>
<feature type="transmembrane region" description="Helical" evidence="8">
    <location>
        <begin position="358"/>
        <end position="381"/>
    </location>
</feature>
<feature type="domain" description="HAMP" evidence="11">
    <location>
        <begin position="382"/>
        <end position="435"/>
    </location>
</feature>
<evidence type="ECO:0000256" key="2">
    <source>
        <dbReference type="ARBA" id="ARBA00022519"/>
    </source>
</evidence>
<dbReference type="SUPFAM" id="SSF58104">
    <property type="entry name" value="Methyl-accepting chemotaxis protein (MCP) signaling domain"/>
    <property type="match status" value="1"/>
</dbReference>
<dbReference type="Pfam" id="PF00015">
    <property type="entry name" value="MCPsignal"/>
    <property type="match status" value="1"/>
</dbReference>
<dbReference type="EMBL" id="SADE01000001">
    <property type="protein sequence ID" value="RVU39479.1"/>
    <property type="molecule type" value="Genomic_DNA"/>
</dbReference>
<keyword evidence="13" id="KW-1185">Reference proteome</keyword>
<evidence type="ECO:0000313" key="12">
    <source>
        <dbReference type="EMBL" id="RVU39479.1"/>
    </source>
</evidence>
<dbReference type="Pfam" id="PF05227">
    <property type="entry name" value="CHASE3"/>
    <property type="match status" value="2"/>
</dbReference>
<dbReference type="PANTHER" id="PTHR32089:SF112">
    <property type="entry name" value="LYSOZYME-LIKE PROTEIN-RELATED"/>
    <property type="match status" value="1"/>
</dbReference>
<feature type="transmembrane region" description="Helical" evidence="8">
    <location>
        <begin position="21"/>
        <end position="41"/>
    </location>
</feature>
<comment type="caution">
    <text evidence="12">The sequence shown here is derived from an EMBL/GenBank/DDBJ whole genome shotgun (WGS) entry which is preliminary data.</text>
</comment>
<feature type="domain" description="Methyl-accepting transducer" evidence="9">
    <location>
        <begin position="469"/>
        <end position="712"/>
    </location>
</feature>
<proteinExistence type="inferred from homology"/>
<gene>
    <name evidence="12" type="ORF">EOI86_09670</name>
</gene>
<feature type="domain" description="T-SNARE coiled-coil homology" evidence="10">
    <location>
        <begin position="628"/>
        <end position="690"/>
    </location>
</feature>
<dbReference type="SMART" id="SM00304">
    <property type="entry name" value="HAMP"/>
    <property type="match status" value="2"/>
</dbReference>
<dbReference type="Proteomes" id="UP000287447">
    <property type="component" value="Unassembled WGS sequence"/>
</dbReference>
<evidence type="ECO:0000256" key="3">
    <source>
        <dbReference type="ARBA" id="ARBA00023224"/>
    </source>
</evidence>
<keyword evidence="8" id="KW-1133">Transmembrane helix</keyword>
<evidence type="ECO:0000259" key="9">
    <source>
        <dbReference type="PROSITE" id="PS50111"/>
    </source>
</evidence>
<evidence type="ECO:0000256" key="8">
    <source>
        <dbReference type="SAM" id="Phobius"/>
    </source>
</evidence>
<keyword evidence="6" id="KW-0175">Coiled coil</keyword>
<dbReference type="SMART" id="SM00283">
    <property type="entry name" value="MA"/>
    <property type="match status" value="1"/>
</dbReference>
<feature type="coiled-coil region" evidence="6">
    <location>
        <begin position="519"/>
        <end position="546"/>
    </location>
</feature>
<keyword evidence="8" id="KW-0812">Transmembrane</keyword>
<evidence type="ECO:0000256" key="6">
    <source>
        <dbReference type="SAM" id="Coils"/>
    </source>
</evidence>
<dbReference type="GO" id="GO:0007165">
    <property type="term" value="P:signal transduction"/>
    <property type="evidence" value="ECO:0007669"/>
    <property type="project" value="UniProtKB-KW"/>
</dbReference>
<sequence length="732" mass="78557">MTGSTNAKRFRFANLKTRTKVLVGTGIPIALAALVSGIGLYDINSITQTNKWVDHTRVVLSESSAVVSSAVNMETGMRGYLLAGQDNFLDPYNQGEGAVYDQIKHLQETVSDNPPQVARLEEAATVLREWQTKVAEEQIQLRRDIGTAETMTDLIGIVREARGKQYFDKFREQVATFSDREKELLGKRLADFKTALRSGSVGADGGESLKWVEHTYAVIGKADSMLAAAIDMETGMRGFLLAGQEEFLEPYNSGNETFHEIVAELQDTVSDNPAQVALLQEIDTTISDWATQVVEPMIDLRRKIGNAKNMDDMADLVGEARGKQYFDKFRQIMADFQAEEAGLMISRKAQNEETVSTAFVLLIAFTIIAVVVGIGAALIIGGSISRPIGGMTLVMRKLADGDTSVDVIGADRRDEVGEMASATQVFKEKLIEADQMRAEATARDARDAAQRKQQMLDLANQFESEVGGIITTVSSAATELQQTSRSMSGTADEAAAQTTAVASASEQTTTNVQTVASAAEELTSSINEISRQIGEANKVAAKAVEEAELSNTSVRELADSAAEIGSVISLIQDIAEQTNLLALNATIEAARAGEAGKGFSVVANEVKSLASQTSKATDAISGRIASMQSATEMTVESIERVVAIIKQISENTSAVAAAVEEQDSSTQEIARNVQQAASGTREVSSNIGKVQEAATETGLASREVLEASQELAKQSETLRHQVNEFVAGLRTA</sequence>
<evidence type="ECO:0000259" key="10">
    <source>
        <dbReference type="PROSITE" id="PS50192"/>
    </source>
</evidence>
<dbReference type="InterPro" id="IPR004089">
    <property type="entry name" value="MCPsignal_dom"/>
</dbReference>
<organism evidence="12 13">
    <name type="scientific">Hwanghaeella grinnelliae</name>
    <dbReference type="NCBI Taxonomy" id="2500179"/>
    <lineage>
        <taxon>Bacteria</taxon>
        <taxon>Pseudomonadati</taxon>
        <taxon>Pseudomonadota</taxon>
        <taxon>Alphaproteobacteria</taxon>
        <taxon>Rhodospirillales</taxon>
        <taxon>Rhodospirillaceae</taxon>
        <taxon>Hwanghaeella</taxon>
    </lineage>
</organism>
<comment type="similarity">
    <text evidence="4">Belongs to the methyl-accepting chemotaxis (MCP) protein family.</text>
</comment>
<evidence type="ECO:0000313" key="13">
    <source>
        <dbReference type="Proteomes" id="UP000287447"/>
    </source>
</evidence>
<keyword evidence="2" id="KW-1003">Cell membrane</keyword>
<keyword evidence="2" id="KW-0997">Cell inner membrane</keyword>
<dbReference type="InterPro" id="IPR007891">
    <property type="entry name" value="CHASE3"/>
</dbReference>
<keyword evidence="3 5" id="KW-0807">Transducer</keyword>
<comment type="subcellular location">
    <subcellularLocation>
        <location evidence="1">Cell inner membrane</location>
        <topology evidence="1">Multi-pass membrane protein</topology>
    </subcellularLocation>
</comment>
<dbReference type="InterPro" id="IPR003660">
    <property type="entry name" value="HAMP_dom"/>
</dbReference>
<dbReference type="InterPro" id="IPR000727">
    <property type="entry name" value="T_SNARE_dom"/>
</dbReference>
<feature type="region of interest" description="Disordered" evidence="7">
    <location>
        <begin position="485"/>
        <end position="507"/>
    </location>
</feature>
<dbReference type="PROSITE" id="PS50885">
    <property type="entry name" value="HAMP"/>
    <property type="match status" value="1"/>
</dbReference>
<accession>A0A437QYB9</accession>
<dbReference type="GO" id="GO:0005886">
    <property type="term" value="C:plasma membrane"/>
    <property type="evidence" value="ECO:0007669"/>
    <property type="project" value="UniProtKB-SubCell"/>
</dbReference>
<dbReference type="OrthoDB" id="8482111at2"/>
<evidence type="ECO:0000256" key="5">
    <source>
        <dbReference type="PROSITE-ProRule" id="PRU00284"/>
    </source>
</evidence>
<evidence type="ECO:0000256" key="1">
    <source>
        <dbReference type="ARBA" id="ARBA00004429"/>
    </source>
</evidence>
<name>A0A437QYB9_9PROT</name>
<protein>
    <submittedName>
        <fullName evidence="12">Methyl-accepting chemotaxis protein</fullName>
    </submittedName>
</protein>
<dbReference type="PANTHER" id="PTHR32089">
    <property type="entry name" value="METHYL-ACCEPTING CHEMOTAXIS PROTEIN MCPB"/>
    <property type="match status" value="1"/>
</dbReference>
<dbReference type="PROSITE" id="PS50192">
    <property type="entry name" value="T_SNARE"/>
    <property type="match status" value="1"/>
</dbReference>
<feature type="compositionally biased region" description="Low complexity" evidence="7">
    <location>
        <begin position="490"/>
        <end position="507"/>
    </location>
</feature>
<evidence type="ECO:0000256" key="7">
    <source>
        <dbReference type="SAM" id="MobiDB-lite"/>
    </source>
</evidence>
<evidence type="ECO:0000256" key="4">
    <source>
        <dbReference type="ARBA" id="ARBA00029447"/>
    </source>
</evidence>
<dbReference type="PROSITE" id="PS50111">
    <property type="entry name" value="CHEMOTAXIS_TRANSDUC_2"/>
    <property type="match status" value="1"/>
</dbReference>
<dbReference type="Gene3D" id="1.10.287.950">
    <property type="entry name" value="Methyl-accepting chemotaxis protein"/>
    <property type="match status" value="1"/>
</dbReference>